<reference evidence="2" key="1">
    <citation type="submission" date="2021-02" db="EMBL/GenBank/DDBJ databases">
        <authorList>
            <person name="Nowell W R."/>
        </authorList>
    </citation>
    <scope>NUCLEOTIDE SEQUENCE</scope>
</reference>
<protein>
    <submittedName>
        <fullName evidence="2">Uncharacterized protein</fullName>
    </submittedName>
</protein>
<evidence type="ECO:0000313" key="2">
    <source>
        <dbReference type="EMBL" id="CAF1215764.1"/>
    </source>
</evidence>
<sequence>MPSQSTNRSSSHYHHQDSYDHEWNIDDDFQPLNITDNEVLDESISNRLTNDDEPDDSYITAYQQLIQTQQQQMVAQQEQENMLSTIFEASSPSIPIAEDNYVNDSEEDEEREYTYRPEAPSFASLDEILVSTIFLFI</sequence>
<gene>
    <name evidence="2" type="ORF">ZHD862_LOCUS23608</name>
</gene>
<evidence type="ECO:0000313" key="3">
    <source>
        <dbReference type="Proteomes" id="UP000663864"/>
    </source>
</evidence>
<accession>A0A814XIT5</accession>
<organism evidence="2 3">
    <name type="scientific">Rotaria sordida</name>
    <dbReference type="NCBI Taxonomy" id="392033"/>
    <lineage>
        <taxon>Eukaryota</taxon>
        <taxon>Metazoa</taxon>
        <taxon>Spiralia</taxon>
        <taxon>Gnathifera</taxon>
        <taxon>Rotifera</taxon>
        <taxon>Eurotatoria</taxon>
        <taxon>Bdelloidea</taxon>
        <taxon>Philodinida</taxon>
        <taxon>Philodinidae</taxon>
        <taxon>Rotaria</taxon>
    </lineage>
</organism>
<feature type="compositionally biased region" description="Basic and acidic residues" evidence="1">
    <location>
        <begin position="14"/>
        <end position="24"/>
    </location>
</feature>
<name>A0A814XIT5_9BILA</name>
<dbReference type="AlphaFoldDB" id="A0A814XIT5"/>
<proteinExistence type="predicted"/>
<comment type="caution">
    <text evidence="2">The sequence shown here is derived from an EMBL/GenBank/DDBJ whole genome shotgun (WGS) entry which is preliminary data.</text>
</comment>
<dbReference type="Proteomes" id="UP000663864">
    <property type="component" value="Unassembled WGS sequence"/>
</dbReference>
<dbReference type="EMBL" id="CAJNOT010001547">
    <property type="protein sequence ID" value="CAF1215764.1"/>
    <property type="molecule type" value="Genomic_DNA"/>
</dbReference>
<evidence type="ECO:0000256" key="1">
    <source>
        <dbReference type="SAM" id="MobiDB-lite"/>
    </source>
</evidence>
<feature type="region of interest" description="Disordered" evidence="1">
    <location>
        <begin position="1"/>
        <end position="29"/>
    </location>
</feature>